<dbReference type="Proteomes" id="UP000184216">
    <property type="component" value="Unassembled WGS sequence"/>
</dbReference>
<dbReference type="Proteomes" id="UP000198431">
    <property type="component" value="Unassembled WGS sequence"/>
</dbReference>
<evidence type="ECO:0000313" key="3">
    <source>
        <dbReference type="Proteomes" id="UP000184216"/>
    </source>
</evidence>
<dbReference type="EMBL" id="FRBX01000010">
    <property type="protein sequence ID" value="SHN21993.1"/>
    <property type="molecule type" value="Genomic_DNA"/>
</dbReference>
<keyword evidence="3" id="KW-1185">Reference proteome</keyword>
<sequence length="434" mass="48203">MKNNYLYKAGKKPFFVLGNCKRPVCIIGLMLGLFTCQEVEAQFVNTGDVKVSKNALLSVYMDYDNESSGNFINDGEVYIFNNWANNGTVSYSNSSLGKTFFAGSQEQLIVGSKIANFQNIIFNNLTSLVPFQLKTTIAVGDNTDFKNGIINAAEFNGKMIFNENASHSNVGNQSFVDGMVEKKGDVAFQFPVGDELYFRPSYHAAGSSVQNAYTTQYFFQNSNDLYPHSSKDETIVTINDAEYWKITQDNGEENIVLSLTLNSDTTPSAFFNENPDTQLAIVRWDASLSKWINDGGEVSDPASTENFSKLLTAQVGGYGIFTMAIVKKVKPEPDDLIVYNAVSPNGDGINDTFHIKGIAKYPDNTVEIYNRWGVKVYDAKSYNESDIMFGGYSDGRVTVKRGDKLPTGTYFYILKYNNGVKGIQKSGYLYINNN</sequence>
<accession>A0AB36NVK1</accession>
<organism evidence="1 4">
    <name type="scientific">Flavobacterium pectinovorum</name>
    <dbReference type="NCBI Taxonomy" id="29533"/>
    <lineage>
        <taxon>Bacteria</taxon>
        <taxon>Pseudomonadati</taxon>
        <taxon>Bacteroidota</taxon>
        <taxon>Flavobacteriia</taxon>
        <taxon>Flavobacteriales</taxon>
        <taxon>Flavobacteriaceae</taxon>
        <taxon>Flavobacterium</taxon>
    </lineage>
</organism>
<dbReference type="NCBIfam" id="TIGR04131">
    <property type="entry name" value="Bac_Flav_CTERM"/>
    <property type="match status" value="1"/>
</dbReference>
<name>A0AB36NVK1_9FLAO</name>
<reference evidence="1 4" key="1">
    <citation type="submission" date="2016-11" db="EMBL/GenBank/DDBJ databases">
        <title>Whole genomes of Flavobacteriaceae.</title>
        <authorList>
            <person name="Stine C."/>
            <person name="Li C."/>
            <person name="Tadesse D."/>
        </authorList>
    </citation>
    <scope>NUCLEOTIDE SEQUENCE [LARGE SCALE GENOMIC DNA]</scope>
    <source>
        <strain evidence="1 4">ATCC 19366</strain>
    </source>
</reference>
<dbReference type="InterPro" id="IPR026341">
    <property type="entry name" value="T9SS_type_B"/>
</dbReference>
<comment type="caution">
    <text evidence="1">The sequence shown here is derived from an EMBL/GenBank/DDBJ whole genome shotgun (WGS) entry which is preliminary data.</text>
</comment>
<reference evidence="2 3" key="2">
    <citation type="submission" date="2016-11" db="EMBL/GenBank/DDBJ databases">
        <authorList>
            <person name="Varghese N."/>
            <person name="Submissions S."/>
        </authorList>
    </citation>
    <scope>NUCLEOTIDE SEQUENCE [LARGE SCALE GENOMIC DNA]</scope>
    <source>
        <strain evidence="2 3">DSM 6368</strain>
    </source>
</reference>
<evidence type="ECO:0000313" key="4">
    <source>
        <dbReference type="Proteomes" id="UP000198431"/>
    </source>
</evidence>
<evidence type="ECO:0000313" key="2">
    <source>
        <dbReference type="EMBL" id="SHN21993.1"/>
    </source>
</evidence>
<dbReference type="Pfam" id="PF13585">
    <property type="entry name" value="CHU_C"/>
    <property type="match status" value="1"/>
</dbReference>
<evidence type="ECO:0000313" key="1">
    <source>
        <dbReference type="EMBL" id="OXA99251.1"/>
    </source>
</evidence>
<dbReference type="AlphaFoldDB" id="A0AB36NVK1"/>
<gene>
    <name evidence="1" type="ORF">B0A72_22720</name>
    <name evidence="2" type="ORF">SAMN05444387_4749</name>
</gene>
<dbReference type="RefSeq" id="WP_073398326.1">
    <property type="nucleotide sequence ID" value="NZ_FRBX01000010.1"/>
</dbReference>
<proteinExistence type="predicted"/>
<dbReference type="EMBL" id="MUHB01000030">
    <property type="protein sequence ID" value="OXA99251.1"/>
    <property type="molecule type" value="Genomic_DNA"/>
</dbReference>
<protein>
    <submittedName>
        <fullName evidence="2">Gliding motility-associated C-terminal domain-containing protein</fullName>
    </submittedName>
</protein>